<evidence type="ECO:0000313" key="4">
    <source>
        <dbReference type="EMBL" id="SEM06056.1"/>
    </source>
</evidence>
<dbReference type="Pfam" id="PF13699">
    <property type="entry name" value="eCIS_core"/>
    <property type="match status" value="1"/>
</dbReference>
<name>A0A1H7VA54_9BACT</name>
<sequence>MKTFAENLRKRHGAVRRTPLPPESFWSPPCTSRQVIRQILRRPEIGDRLVVGATNDVFEREADRVADEMLRIPNGAAPSGPIIHDDGAVRAKPAGETEPSDGELPEEEEEKLVSLKAEEGGEVPLSGELTDRVRSLEGGGDPLGEGDRAFFEPRFGADFSQVRVHTGSAAGETARLLNARAFTLGADIAFGAGRYSPGTEEGKRLLAHELTHVVQQSGSTASRNPVATIQDSAAEQTLYRQVPPPEAAPAAPATVTINVNRETETAQSTQGELQVGTQTLRTLELPDRENASTNDSTTAGRIPAGTYQAHVRTDGPRGWRLELEGVPGRENVQIHVGNTPEDTTGCILPGTTEGVDRVNNSRDARDSIRQEVENAGPGARIQVNITDPPATETTP</sequence>
<dbReference type="InterPro" id="IPR025295">
    <property type="entry name" value="eCIS_core_dom"/>
</dbReference>
<feature type="compositionally biased region" description="Basic and acidic residues" evidence="1">
    <location>
        <begin position="83"/>
        <end position="95"/>
    </location>
</feature>
<evidence type="ECO:0008006" key="6">
    <source>
        <dbReference type="Google" id="ProtNLM"/>
    </source>
</evidence>
<reference evidence="4 5" key="1">
    <citation type="submission" date="2016-10" db="EMBL/GenBank/DDBJ databases">
        <authorList>
            <person name="de Groot N.N."/>
        </authorList>
    </citation>
    <scope>NUCLEOTIDE SEQUENCE [LARGE SCALE GENOMIC DNA]</scope>
    <source>
        <strain evidence="4 5">DSM 8423</strain>
    </source>
</reference>
<feature type="region of interest" description="Disordered" evidence="1">
    <location>
        <begin position="373"/>
        <end position="395"/>
    </location>
</feature>
<proteinExistence type="predicted"/>
<evidence type="ECO:0000256" key="1">
    <source>
        <dbReference type="SAM" id="MobiDB-lite"/>
    </source>
</evidence>
<dbReference type="AlphaFoldDB" id="A0A1H7VA54"/>
<dbReference type="Pfam" id="PF18925">
    <property type="entry name" value="DUF5675"/>
    <property type="match status" value="1"/>
</dbReference>
<dbReference type="STRING" id="43775.SAMN04489760_103124"/>
<keyword evidence="5" id="KW-1185">Reference proteome</keyword>
<feature type="domain" description="DUF5675" evidence="3">
    <location>
        <begin position="259"/>
        <end position="373"/>
    </location>
</feature>
<dbReference type="OrthoDB" id="5400814at2"/>
<evidence type="ECO:0000259" key="2">
    <source>
        <dbReference type="Pfam" id="PF13699"/>
    </source>
</evidence>
<dbReference type="RefSeq" id="WP_093882263.1">
    <property type="nucleotide sequence ID" value="NZ_FOBS01000003.1"/>
</dbReference>
<feature type="domain" description="eCIS core" evidence="2">
    <location>
        <begin position="142"/>
        <end position="218"/>
    </location>
</feature>
<evidence type="ECO:0000259" key="3">
    <source>
        <dbReference type="Pfam" id="PF18925"/>
    </source>
</evidence>
<accession>A0A1H7VA54</accession>
<evidence type="ECO:0000313" key="5">
    <source>
        <dbReference type="Proteomes" id="UP000198744"/>
    </source>
</evidence>
<protein>
    <recommendedName>
        <fullName evidence="6">DUF4157 domain-containing protein</fullName>
    </recommendedName>
</protein>
<gene>
    <name evidence="4" type="ORF">SAMN04489760_103124</name>
</gene>
<feature type="region of interest" description="Disordered" evidence="1">
    <location>
        <begin position="1"/>
        <end position="26"/>
    </location>
</feature>
<organism evidence="4 5">
    <name type="scientific">Syntrophus gentianae</name>
    <dbReference type="NCBI Taxonomy" id="43775"/>
    <lineage>
        <taxon>Bacteria</taxon>
        <taxon>Pseudomonadati</taxon>
        <taxon>Thermodesulfobacteriota</taxon>
        <taxon>Syntrophia</taxon>
        <taxon>Syntrophales</taxon>
        <taxon>Syntrophaceae</taxon>
        <taxon>Syntrophus</taxon>
    </lineage>
</organism>
<dbReference type="EMBL" id="FOBS01000003">
    <property type="protein sequence ID" value="SEM06056.1"/>
    <property type="molecule type" value="Genomic_DNA"/>
</dbReference>
<feature type="region of interest" description="Disordered" evidence="1">
    <location>
        <begin position="76"/>
        <end position="111"/>
    </location>
</feature>
<dbReference type="InterPro" id="IPR043732">
    <property type="entry name" value="DUF5675"/>
</dbReference>
<dbReference type="Proteomes" id="UP000198744">
    <property type="component" value="Unassembled WGS sequence"/>
</dbReference>
<feature type="compositionally biased region" description="Acidic residues" evidence="1">
    <location>
        <begin position="98"/>
        <end position="110"/>
    </location>
</feature>